<reference evidence="1 2" key="1">
    <citation type="submission" date="2018-06" db="EMBL/GenBank/DDBJ databases">
        <title>Comparative genomics reveals the genomic features of Rhizophagus irregularis, R. cerebriforme, R. diaphanum and Gigaspora rosea, and their symbiotic lifestyle signature.</title>
        <authorList>
            <person name="Morin E."/>
            <person name="San Clemente H."/>
            <person name="Chen E.C.H."/>
            <person name="De La Providencia I."/>
            <person name="Hainaut M."/>
            <person name="Kuo A."/>
            <person name="Kohler A."/>
            <person name="Murat C."/>
            <person name="Tang N."/>
            <person name="Roy S."/>
            <person name="Loubradou J."/>
            <person name="Henrissat B."/>
            <person name="Grigoriev I.V."/>
            <person name="Corradi N."/>
            <person name="Roux C."/>
            <person name="Martin F.M."/>
        </authorList>
    </citation>
    <scope>NUCLEOTIDE SEQUENCE [LARGE SCALE GENOMIC DNA]</scope>
    <source>
        <strain evidence="1 2">DAOM 227022</strain>
    </source>
</reference>
<name>A0A397TWQ0_9GLOM</name>
<comment type="caution">
    <text evidence="1">The sequence shown here is derived from an EMBL/GenBank/DDBJ whole genome shotgun (WGS) entry which is preliminary data.</text>
</comment>
<dbReference type="Proteomes" id="UP000265703">
    <property type="component" value="Unassembled WGS sequence"/>
</dbReference>
<organism evidence="1 2">
    <name type="scientific">Glomus cerebriforme</name>
    <dbReference type="NCBI Taxonomy" id="658196"/>
    <lineage>
        <taxon>Eukaryota</taxon>
        <taxon>Fungi</taxon>
        <taxon>Fungi incertae sedis</taxon>
        <taxon>Mucoromycota</taxon>
        <taxon>Glomeromycotina</taxon>
        <taxon>Glomeromycetes</taxon>
        <taxon>Glomerales</taxon>
        <taxon>Glomeraceae</taxon>
        <taxon>Glomus</taxon>
    </lineage>
</organism>
<accession>A0A397TWQ0</accession>
<dbReference type="PANTHER" id="PTHR15633:SF2">
    <property type="entry name" value="NUCLEOLAR PROTEIN 11"/>
    <property type="match status" value="1"/>
</dbReference>
<dbReference type="EMBL" id="QKYT01000005">
    <property type="protein sequence ID" value="RIA99304.1"/>
    <property type="molecule type" value="Genomic_DNA"/>
</dbReference>
<gene>
    <name evidence="1" type="ORF">C1645_747382</name>
</gene>
<dbReference type="OrthoDB" id="4349954at2759"/>
<sequence>MFCRNILSMSLLDAINRLNETDGSLEIGEKESRDTNITKNGIAGQAELNGIKPEPANKSTKKKIQQNESNLLADILDPTITPTAQEIEKKIIDFAVKTESEYLKSRLKNHSIEPKKYNEYLKVYSKQPHDNQNIKDQYANLDDTDSNDENIFTLSSWQKEIAEGQNTNIKSLKSEYLEIKSREFAKANTRVPIFSNDFIKKVVSYCISQNPDKTPNMKFWSASLFQYLIEKNFLSNSYVKDGIVKAFIERDAWGLLKLAIIHVSDIPEKDLMYLLRYLISLSLSSEKLSPSSTLKKETKKSKKPSIEKFFALIICAPRNDSKMMEAIKKLNEDELFYIIQILCKWIEKHDKPDITLIEAHGKYEFSSKKAAILKKIKDIPDFHFVIDFMSLIFDIHFPIFISSKKFHPLLNHLSNLITSELAIYESLESMRGYLTSFYQKHQMVERKRKSEKMFLTEQSRDNKKNNDWLNDGDVPIYSVELFSFFGDENENHIDEMNIDMEEYGDENDGHIELDGDDDDINK</sequence>
<dbReference type="GO" id="GO:0005730">
    <property type="term" value="C:nucleolus"/>
    <property type="evidence" value="ECO:0007669"/>
    <property type="project" value="TreeGrafter"/>
</dbReference>
<dbReference type="STRING" id="658196.A0A397TWQ0"/>
<proteinExistence type="predicted"/>
<keyword evidence="2" id="KW-1185">Reference proteome</keyword>
<evidence type="ECO:0000313" key="2">
    <source>
        <dbReference type="Proteomes" id="UP000265703"/>
    </source>
</evidence>
<dbReference type="AlphaFoldDB" id="A0A397TWQ0"/>
<dbReference type="GO" id="GO:0030490">
    <property type="term" value="P:maturation of SSU-rRNA"/>
    <property type="evidence" value="ECO:0007669"/>
    <property type="project" value="InterPro"/>
</dbReference>
<dbReference type="GO" id="GO:0003723">
    <property type="term" value="F:RNA binding"/>
    <property type="evidence" value="ECO:0007669"/>
    <property type="project" value="TreeGrafter"/>
</dbReference>
<protein>
    <submittedName>
        <fullName evidence="1">Uncharacterized protein</fullName>
    </submittedName>
</protein>
<evidence type="ECO:0000313" key="1">
    <source>
        <dbReference type="EMBL" id="RIA99304.1"/>
    </source>
</evidence>
<dbReference type="PANTHER" id="PTHR15633">
    <property type="entry name" value="NUCLEOLAR PROTEIN 11"/>
    <property type="match status" value="1"/>
</dbReference>
<dbReference type="InterPro" id="IPR042859">
    <property type="entry name" value="NOL11"/>
</dbReference>